<evidence type="ECO:0000256" key="1">
    <source>
        <dbReference type="SAM" id="SignalP"/>
    </source>
</evidence>
<evidence type="ECO:0000313" key="3">
    <source>
        <dbReference type="Proteomes" id="UP001321760"/>
    </source>
</evidence>
<organism evidence="2 3">
    <name type="scientific">Podospora aff. communis PSN243</name>
    <dbReference type="NCBI Taxonomy" id="3040156"/>
    <lineage>
        <taxon>Eukaryota</taxon>
        <taxon>Fungi</taxon>
        <taxon>Dikarya</taxon>
        <taxon>Ascomycota</taxon>
        <taxon>Pezizomycotina</taxon>
        <taxon>Sordariomycetes</taxon>
        <taxon>Sordariomycetidae</taxon>
        <taxon>Sordariales</taxon>
        <taxon>Podosporaceae</taxon>
        <taxon>Podospora</taxon>
    </lineage>
</organism>
<dbReference type="Proteomes" id="UP001321760">
    <property type="component" value="Unassembled WGS sequence"/>
</dbReference>
<proteinExistence type="predicted"/>
<keyword evidence="3" id="KW-1185">Reference proteome</keyword>
<evidence type="ECO:0000313" key="2">
    <source>
        <dbReference type="EMBL" id="KAK4446702.1"/>
    </source>
</evidence>
<comment type="caution">
    <text evidence="2">The sequence shown here is derived from an EMBL/GenBank/DDBJ whole genome shotgun (WGS) entry which is preliminary data.</text>
</comment>
<gene>
    <name evidence="2" type="ORF">QBC34DRAFT_469243</name>
</gene>
<protein>
    <submittedName>
        <fullName evidence="2">Uncharacterized protein</fullName>
    </submittedName>
</protein>
<dbReference type="AlphaFoldDB" id="A0AAV9GEQ3"/>
<keyword evidence="1" id="KW-0732">Signal</keyword>
<reference evidence="2" key="1">
    <citation type="journal article" date="2023" name="Mol. Phylogenet. Evol.">
        <title>Genome-scale phylogeny and comparative genomics of the fungal order Sordariales.</title>
        <authorList>
            <person name="Hensen N."/>
            <person name="Bonometti L."/>
            <person name="Westerberg I."/>
            <person name="Brannstrom I.O."/>
            <person name="Guillou S."/>
            <person name="Cros-Aarteil S."/>
            <person name="Calhoun S."/>
            <person name="Haridas S."/>
            <person name="Kuo A."/>
            <person name="Mondo S."/>
            <person name="Pangilinan J."/>
            <person name="Riley R."/>
            <person name="LaButti K."/>
            <person name="Andreopoulos B."/>
            <person name="Lipzen A."/>
            <person name="Chen C."/>
            <person name="Yan M."/>
            <person name="Daum C."/>
            <person name="Ng V."/>
            <person name="Clum A."/>
            <person name="Steindorff A."/>
            <person name="Ohm R.A."/>
            <person name="Martin F."/>
            <person name="Silar P."/>
            <person name="Natvig D.O."/>
            <person name="Lalanne C."/>
            <person name="Gautier V."/>
            <person name="Ament-Velasquez S.L."/>
            <person name="Kruys A."/>
            <person name="Hutchinson M.I."/>
            <person name="Powell A.J."/>
            <person name="Barry K."/>
            <person name="Miller A.N."/>
            <person name="Grigoriev I.V."/>
            <person name="Debuchy R."/>
            <person name="Gladieux P."/>
            <person name="Hiltunen Thoren M."/>
            <person name="Johannesson H."/>
        </authorList>
    </citation>
    <scope>NUCLEOTIDE SEQUENCE</scope>
    <source>
        <strain evidence="2">PSN243</strain>
    </source>
</reference>
<dbReference type="EMBL" id="MU865955">
    <property type="protein sequence ID" value="KAK4446702.1"/>
    <property type="molecule type" value="Genomic_DNA"/>
</dbReference>
<feature type="chain" id="PRO_5043586410" evidence="1">
    <location>
        <begin position="20"/>
        <end position="120"/>
    </location>
</feature>
<accession>A0AAV9GEQ3</accession>
<sequence length="120" mass="12847">MKNSIIAIIAIGAIGFASAIPAPAGGFYPSPTWPGGFGGDLIPPMQMCNCNNPSKKEYVVQPFCTQAGGRDDYRLFLGAEEIRQRVCILSKALSGEVFTNAECQKEFGEGYKSFCTNATP</sequence>
<feature type="signal peptide" evidence="1">
    <location>
        <begin position="1"/>
        <end position="19"/>
    </location>
</feature>
<reference evidence="2" key="2">
    <citation type="submission" date="2023-05" db="EMBL/GenBank/DDBJ databases">
        <authorList>
            <consortium name="Lawrence Berkeley National Laboratory"/>
            <person name="Steindorff A."/>
            <person name="Hensen N."/>
            <person name="Bonometti L."/>
            <person name="Westerberg I."/>
            <person name="Brannstrom I.O."/>
            <person name="Guillou S."/>
            <person name="Cros-Aarteil S."/>
            <person name="Calhoun S."/>
            <person name="Haridas S."/>
            <person name="Kuo A."/>
            <person name="Mondo S."/>
            <person name="Pangilinan J."/>
            <person name="Riley R."/>
            <person name="Labutti K."/>
            <person name="Andreopoulos B."/>
            <person name="Lipzen A."/>
            <person name="Chen C."/>
            <person name="Yanf M."/>
            <person name="Daum C."/>
            <person name="Ng V."/>
            <person name="Clum A."/>
            <person name="Ohm R."/>
            <person name="Martin F."/>
            <person name="Silar P."/>
            <person name="Natvig D."/>
            <person name="Lalanne C."/>
            <person name="Gautier V."/>
            <person name="Ament-Velasquez S.L."/>
            <person name="Kruys A."/>
            <person name="Hutchinson M.I."/>
            <person name="Powell A.J."/>
            <person name="Barry K."/>
            <person name="Miller A.N."/>
            <person name="Grigoriev I.V."/>
            <person name="Debuchy R."/>
            <person name="Gladieux P."/>
            <person name="Thoren M.H."/>
            <person name="Johannesson H."/>
        </authorList>
    </citation>
    <scope>NUCLEOTIDE SEQUENCE</scope>
    <source>
        <strain evidence="2">PSN243</strain>
    </source>
</reference>
<name>A0AAV9GEQ3_9PEZI</name>